<gene>
    <name evidence="1" type="ORF">CTRU02_204820</name>
</gene>
<name>A0ACC3ZD56_COLTU</name>
<dbReference type="EMBL" id="VUJX02000002">
    <property type="protein sequence ID" value="KAL0942057.1"/>
    <property type="molecule type" value="Genomic_DNA"/>
</dbReference>
<evidence type="ECO:0000313" key="1">
    <source>
        <dbReference type="EMBL" id="KAL0942057.1"/>
    </source>
</evidence>
<organism evidence="1 2">
    <name type="scientific">Colletotrichum truncatum</name>
    <name type="common">Anthracnose fungus</name>
    <name type="synonym">Colletotrichum capsici</name>
    <dbReference type="NCBI Taxonomy" id="5467"/>
    <lineage>
        <taxon>Eukaryota</taxon>
        <taxon>Fungi</taxon>
        <taxon>Dikarya</taxon>
        <taxon>Ascomycota</taxon>
        <taxon>Pezizomycotina</taxon>
        <taxon>Sordariomycetes</taxon>
        <taxon>Hypocreomycetidae</taxon>
        <taxon>Glomerellales</taxon>
        <taxon>Glomerellaceae</taxon>
        <taxon>Colletotrichum</taxon>
        <taxon>Colletotrichum truncatum species complex</taxon>
    </lineage>
</organism>
<reference evidence="1 2" key="1">
    <citation type="journal article" date="2020" name="Phytopathology">
        <title>Genome Sequence Resources of Colletotrichum truncatum, C. plurivorum, C. musicola, and C. sojae: Four Species Pathogenic to Soybean (Glycine max).</title>
        <authorList>
            <person name="Rogerio F."/>
            <person name="Boufleur T.R."/>
            <person name="Ciampi-Guillardi M."/>
            <person name="Sukno S.A."/>
            <person name="Thon M.R."/>
            <person name="Massola Junior N.S."/>
            <person name="Baroncelli R."/>
        </authorList>
    </citation>
    <scope>NUCLEOTIDE SEQUENCE [LARGE SCALE GENOMIC DNA]</scope>
    <source>
        <strain evidence="1 2">CMES1059</strain>
    </source>
</reference>
<protein>
    <submittedName>
        <fullName evidence="1">Cel3e secreted beta-glucosidase</fullName>
    </submittedName>
</protein>
<sequence length="575" mass="63551">MGAAIARGVQENIMGCVKHFALNSMENARFKVDVQVDEDVLHEVYLPQFRHIVEQGIASVMSAYNSVRGEFAGQNKELLTDILRTRWGFKGFVVEDFIFGFRDVALSLKSGLDLEAPFRQQRAEHLKACLEDGKVHEKDVNRAAHAILRSLINNEVLRGHSNPAKDVVFCKDHRNLARESAAKSMVLLKNDSINGKPILPLPADLASVALVGWRADSTNTGDKGSSNVRCPEVITPYQGIKEAFPQAKIIIESSNEISDVTNAAASADVVLVVVGYDFRDEVEYTAPAFNATPGLSHVIPPDDGSEEAKSVISRLVKPMPKQEDRGKDNYGFGTGGDRRSLRLRPKDVEVIKAAVKANPRTIVSIVAGGTVIIDEWDHLPAAILFSWYSGCEGGRALPDLLLGNVNFSGRLPFSIPKSEDHLPAFDNDAESVKYDRWFGQRLLDRLQVEAAYPFGFGLSYTTFSLTNLETHRVEADSEQFLVRFEVANTGERAGRFIAQVYGVVDVPEWPKRSLLGYDVIELQHGEKKSADVLVSTRPLQRWMSGTWKTVAESVQIEVGSFSGDKDSITSSFMLR</sequence>
<dbReference type="Proteomes" id="UP000805649">
    <property type="component" value="Unassembled WGS sequence"/>
</dbReference>
<keyword evidence="2" id="KW-1185">Reference proteome</keyword>
<comment type="caution">
    <text evidence="1">The sequence shown here is derived from an EMBL/GenBank/DDBJ whole genome shotgun (WGS) entry which is preliminary data.</text>
</comment>
<proteinExistence type="predicted"/>
<evidence type="ECO:0000313" key="2">
    <source>
        <dbReference type="Proteomes" id="UP000805649"/>
    </source>
</evidence>
<accession>A0ACC3ZD56</accession>